<name>A0A5N0DZI8_9NOCA</name>
<organism evidence="2 3">
    <name type="scientific">Nocardia colli</name>
    <dbReference type="NCBI Taxonomy" id="2545717"/>
    <lineage>
        <taxon>Bacteria</taxon>
        <taxon>Bacillati</taxon>
        <taxon>Actinomycetota</taxon>
        <taxon>Actinomycetes</taxon>
        <taxon>Mycobacteriales</taxon>
        <taxon>Nocardiaceae</taxon>
        <taxon>Nocardia</taxon>
    </lineage>
</organism>
<dbReference type="Pfam" id="PF13560">
    <property type="entry name" value="HTH_31"/>
    <property type="match status" value="1"/>
</dbReference>
<evidence type="ECO:0000313" key="2">
    <source>
        <dbReference type="EMBL" id="KAA8882136.1"/>
    </source>
</evidence>
<dbReference type="OrthoDB" id="4534176at2"/>
<dbReference type="AlphaFoldDB" id="A0A5N0DZI8"/>
<accession>A0A5N0DZI8</accession>
<dbReference type="SUPFAM" id="SSF47413">
    <property type="entry name" value="lambda repressor-like DNA-binding domains"/>
    <property type="match status" value="1"/>
</dbReference>
<comment type="caution">
    <text evidence="2">The sequence shown here is derived from an EMBL/GenBank/DDBJ whole genome shotgun (WGS) entry which is preliminary data.</text>
</comment>
<dbReference type="InterPro" id="IPR010982">
    <property type="entry name" value="Lambda_DNA-bd_dom_sf"/>
</dbReference>
<dbReference type="SMART" id="SM00530">
    <property type="entry name" value="HTH_XRE"/>
    <property type="match status" value="1"/>
</dbReference>
<dbReference type="InterPro" id="IPR001387">
    <property type="entry name" value="Cro/C1-type_HTH"/>
</dbReference>
<dbReference type="PROSITE" id="PS50943">
    <property type="entry name" value="HTH_CROC1"/>
    <property type="match status" value="1"/>
</dbReference>
<dbReference type="CDD" id="cd00093">
    <property type="entry name" value="HTH_XRE"/>
    <property type="match status" value="1"/>
</dbReference>
<reference evidence="2 3" key="1">
    <citation type="submission" date="2019-09" db="EMBL/GenBank/DDBJ databases">
        <authorList>
            <person name="Wang X."/>
        </authorList>
    </citation>
    <scope>NUCLEOTIDE SEQUENCE [LARGE SCALE GENOMIC DNA]</scope>
    <source>
        <strain evidence="2 3">CICC 11023</strain>
    </source>
</reference>
<gene>
    <name evidence="2" type="ORF">F3087_39505</name>
</gene>
<dbReference type="GO" id="GO:0003677">
    <property type="term" value="F:DNA binding"/>
    <property type="evidence" value="ECO:0007669"/>
    <property type="project" value="InterPro"/>
</dbReference>
<protein>
    <submittedName>
        <fullName evidence="2">Helix-turn-helix domain-containing protein</fullName>
    </submittedName>
</protein>
<dbReference type="Pfam" id="PF19054">
    <property type="entry name" value="DUF5753"/>
    <property type="match status" value="1"/>
</dbReference>
<keyword evidence="3" id="KW-1185">Reference proteome</keyword>
<dbReference type="Proteomes" id="UP000323876">
    <property type="component" value="Unassembled WGS sequence"/>
</dbReference>
<dbReference type="Gene3D" id="1.10.260.40">
    <property type="entry name" value="lambda repressor-like DNA-binding domains"/>
    <property type="match status" value="1"/>
</dbReference>
<evidence type="ECO:0000313" key="3">
    <source>
        <dbReference type="Proteomes" id="UP000323876"/>
    </source>
</evidence>
<dbReference type="EMBL" id="VXLC01000029">
    <property type="protein sequence ID" value="KAA8882136.1"/>
    <property type="molecule type" value="Genomic_DNA"/>
</dbReference>
<dbReference type="InterPro" id="IPR043917">
    <property type="entry name" value="DUF5753"/>
</dbReference>
<feature type="domain" description="HTH cro/C1-type" evidence="1">
    <location>
        <begin position="16"/>
        <end position="72"/>
    </location>
</feature>
<evidence type="ECO:0000259" key="1">
    <source>
        <dbReference type="PROSITE" id="PS50943"/>
    </source>
</evidence>
<dbReference type="RefSeq" id="WP_150407276.1">
    <property type="nucleotide sequence ID" value="NZ_VXLC01000029.1"/>
</dbReference>
<proteinExistence type="predicted"/>
<sequence>MTDSVHEARESLGLRLREIRRHAGLTARQLASMAGWHESKVSRFERGIRSPSEADLRAYCEHTGANDQLADLIATLNNVDIAYVEWRRILSSGTKRRQQISVKLAEKTTLTRMYQPTIVPGILQTAEYAEAILRDVVEFEQIPDDVEQGVAQRLQRQQFLYKGQRKFWIVLAEQVLSTTVGDDDVMAGQLDRLLAVMGLPRVAFGIIPAHAMPPLTAPNFIMFDDRVVMVEGISAEQTITQPREIAAYARTFNRLARQSVSGDAARSMIRTALIKRRSTENS</sequence>